<accession>A0A2S9YDQ5</accession>
<dbReference type="FunFam" id="3.30.1490.20:FF:000003">
    <property type="entry name" value="acetyl-CoA carboxylase isoform X1"/>
    <property type="match status" value="1"/>
</dbReference>
<dbReference type="Gene3D" id="3.30.470.20">
    <property type="entry name" value="ATP-grasp fold, B domain"/>
    <property type="match status" value="1"/>
</dbReference>
<dbReference type="AlphaFoldDB" id="A0A2S9YDQ5"/>
<dbReference type="PROSITE" id="PS50975">
    <property type="entry name" value="ATP_GRASP"/>
    <property type="match status" value="1"/>
</dbReference>
<evidence type="ECO:0000256" key="4">
    <source>
        <dbReference type="ARBA" id="ARBA00023267"/>
    </source>
</evidence>
<dbReference type="SUPFAM" id="SSF52440">
    <property type="entry name" value="PreATP-grasp domain"/>
    <property type="match status" value="1"/>
</dbReference>
<dbReference type="Proteomes" id="UP000237968">
    <property type="component" value="Unassembled WGS sequence"/>
</dbReference>
<dbReference type="NCBIfam" id="NF006367">
    <property type="entry name" value="PRK08591.1"/>
    <property type="match status" value="1"/>
</dbReference>
<dbReference type="InterPro" id="IPR011054">
    <property type="entry name" value="Rudment_hybrid_motif"/>
</dbReference>
<dbReference type="GO" id="GO:0046872">
    <property type="term" value="F:metal ion binding"/>
    <property type="evidence" value="ECO:0007669"/>
    <property type="project" value="InterPro"/>
</dbReference>
<evidence type="ECO:0000259" key="6">
    <source>
        <dbReference type="PROSITE" id="PS50975"/>
    </source>
</evidence>
<dbReference type="InterPro" id="IPR011764">
    <property type="entry name" value="Biotin_carboxylation_dom"/>
</dbReference>
<dbReference type="RefSeq" id="WP_106391192.1">
    <property type="nucleotide sequence ID" value="NZ_PVNK01000097.1"/>
</dbReference>
<feature type="domain" description="ATP-grasp" evidence="6">
    <location>
        <begin position="126"/>
        <end position="328"/>
    </location>
</feature>
<proteinExistence type="predicted"/>
<name>A0A2S9YDQ5_9BACT</name>
<evidence type="ECO:0000256" key="3">
    <source>
        <dbReference type="ARBA" id="ARBA00022840"/>
    </source>
</evidence>
<dbReference type="PROSITE" id="PS50979">
    <property type="entry name" value="BC"/>
    <property type="match status" value="1"/>
</dbReference>
<organism evidence="8 9">
    <name type="scientific">Enhygromyxa salina</name>
    <dbReference type="NCBI Taxonomy" id="215803"/>
    <lineage>
        <taxon>Bacteria</taxon>
        <taxon>Pseudomonadati</taxon>
        <taxon>Myxococcota</taxon>
        <taxon>Polyangia</taxon>
        <taxon>Nannocystales</taxon>
        <taxon>Nannocystaceae</taxon>
        <taxon>Enhygromyxa</taxon>
    </lineage>
</organism>
<dbReference type="GO" id="GO:0005524">
    <property type="term" value="F:ATP binding"/>
    <property type="evidence" value="ECO:0007669"/>
    <property type="project" value="UniProtKB-UniRule"/>
</dbReference>
<dbReference type="EMBL" id="PVNK01000097">
    <property type="protein sequence ID" value="PRQ03257.1"/>
    <property type="molecule type" value="Genomic_DNA"/>
</dbReference>
<evidence type="ECO:0000256" key="2">
    <source>
        <dbReference type="ARBA" id="ARBA00022741"/>
    </source>
</evidence>
<dbReference type="InterPro" id="IPR005482">
    <property type="entry name" value="Biotin_COase_C"/>
</dbReference>
<dbReference type="PANTHER" id="PTHR18866">
    <property type="entry name" value="CARBOXYLASE:PYRUVATE/ACETYL-COA/PROPIONYL-COA CARBOXYLASE"/>
    <property type="match status" value="1"/>
</dbReference>
<evidence type="ECO:0000313" key="9">
    <source>
        <dbReference type="Proteomes" id="UP000237968"/>
    </source>
</evidence>
<dbReference type="SUPFAM" id="SSF56059">
    <property type="entry name" value="Glutathione synthetase ATP-binding domain-like"/>
    <property type="match status" value="1"/>
</dbReference>
<dbReference type="InterPro" id="IPR005479">
    <property type="entry name" value="CPAse_ATP-bd"/>
</dbReference>
<reference evidence="8 9" key="1">
    <citation type="submission" date="2018-03" db="EMBL/GenBank/DDBJ databases">
        <title>Draft Genome Sequences of the Obligatory Marine Myxobacteria Enhygromyxa salina SWB005.</title>
        <authorList>
            <person name="Poehlein A."/>
            <person name="Moghaddam J.A."/>
            <person name="Harms H."/>
            <person name="Alanjari M."/>
            <person name="Koenig G.M."/>
            <person name="Daniel R."/>
            <person name="Schaeberle T.F."/>
        </authorList>
    </citation>
    <scope>NUCLEOTIDE SEQUENCE [LARGE SCALE GENOMIC DNA]</scope>
    <source>
        <strain evidence="8 9">SWB005</strain>
    </source>
</reference>
<dbReference type="PANTHER" id="PTHR18866:SF33">
    <property type="entry name" value="METHYLCROTONOYL-COA CARBOXYLASE SUBUNIT ALPHA, MITOCHONDRIAL-RELATED"/>
    <property type="match status" value="1"/>
</dbReference>
<gene>
    <name evidence="8" type="primary">accA1_1</name>
    <name evidence="8" type="ORF">ENSA5_17420</name>
</gene>
<dbReference type="Pfam" id="PF00289">
    <property type="entry name" value="Biotin_carb_N"/>
    <property type="match status" value="1"/>
</dbReference>
<dbReference type="GO" id="GO:0016874">
    <property type="term" value="F:ligase activity"/>
    <property type="evidence" value="ECO:0007669"/>
    <property type="project" value="UniProtKB-KW"/>
</dbReference>
<keyword evidence="9" id="KW-1185">Reference proteome</keyword>
<feature type="domain" description="Biotin carboxylation" evidence="7">
    <location>
        <begin position="7"/>
        <end position="456"/>
    </location>
</feature>
<dbReference type="FunFam" id="3.30.470.20:FF:000028">
    <property type="entry name" value="Methylcrotonoyl-CoA carboxylase subunit alpha, mitochondrial"/>
    <property type="match status" value="1"/>
</dbReference>
<dbReference type="Pfam" id="PF02785">
    <property type="entry name" value="Biotin_carb_C"/>
    <property type="match status" value="1"/>
</dbReference>
<dbReference type="FunFam" id="3.40.50.20:FF:000010">
    <property type="entry name" value="Propionyl-CoA carboxylase subunit alpha"/>
    <property type="match status" value="1"/>
</dbReference>
<comment type="caution">
    <text evidence="8">The sequence shown here is derived from an EMBL/GenBank/DDBJ whole genome shotgun (WGS) entry which is preliminary data.</text>
</comment>
<keyword evidence="4" id="KW-0092">Biotin</keyword>
<evidence type="ECO:0000256" key="5">
    <source>
        <dbReference type="PROSITE-ProRule" id="PRU00409"/>
    </source>
</evidence>
<dbReference type="OrthoDB" id="9769961at2"/>
<dbReference type="SUPFAM" id="SSF51246">
    <property type="entry name" value="Rudiment single hybrid motif"/>
    <property type="match status" value="1"/>
</dbReference>
<evidence type="ECO:0000256" key="1">
    <source>
        <dbReference type="ARBA" id="ARBA00022598"/>
    </source>
</evidence>
<keyword evidence="3 5" id="KW-0067">ATP-binding</keyword>
<dbReference type="InterPro" id="IPR005481">
    <property type="entry name" value="BC-like_N"/>
</dbReference>
<evidence type="ECO:0000313" key="8">
    <source>
        <dbReference type="EMBL" id="PRQ03257.1"/>
    </source>
</evidence>
<dbReference type="Pfam" id="PF02786">
    <property type="entry name" value="CPSase_L_D2"/>
    <property type="match status" value="1"/>
</dbReference>
<dbReference type="SMART" id="SM00878">
    <property type="entry name" value="Biotin_carb_C"/>
    <property type="match status" value="1"/>
</dbReference>
<dbReference type="InterPro" id="IPR050856">
    <property type="entry name" value="Biotin_carboxylase_complex"/>
</dbReference>
<evidence type="ECO:0000259" key="7">
    <source>
        <dbReference type="PROSITE" id="PS50979"/>
    </source>
</evidence>
<dbReference type="InterPro" id="IPR011761">
    <property type="entry name" value="ATP-grasp"/>
</dbReference>
<dbReference type="InterPro" id="IPR016185">
    <property type="entry name" value="PreATP-grasp_dom_sf"/>
</dbReference>
<keyword evidence="2 5" id="KW-0547">Nucleotide-binding</keyword>
<sequence length="510" mass="55454">MSEREPPFSKILVANRGEIALRVFRTCRERGIRTVAVYSDGDRNAPHVAGADEAVHIGPTPSAESYLRADKIIAAAQQTGADAIHPGYGFLSERASFVEACAAAGIVFIGPGTRAMELMGDKVRARKAMIAAGVPLVPGREDVDDVEAALEAAAEIGYPLMLKASAGGGGKGMRVVHDEAELRRGFAAAKREAEAAFGDGRLFVERAVMAARHVEIQLMADAHGEVVYLNERDCSVQRRHQKVIEEAPSPGAQMTPAVRRAMGEVACRVAKAVDYVGAATVEFLFEEQDGGEPRFYFLEMNTRLQVEHPVTEMTTGRDLVWDMIRVAAGRPLGYTQAEVGLDGHAIECRIYAEDPLRFLPSPGPLLRLRWPEGPALRVDAAVREGCEVSSHYDPMIAKLVAWGPTRAVAIERMRRALEDTVVLGIECNIAFHLRVLAEPDFRAGRFDTHYIDRHPSLTSATALDEDHSRAIAAAAADAASLAQTRREAGRSDAATSREFSAWQRALRNRG</sequence>
<dbReference type="PROSITE" id="PS00866">
    <property type="entry name" value="CPSASE_1"/>
    <property type="match status" value="1"/>
</dbReference>
<keyword evidence="1" id="KW-0436">Ligase</keyword>
<dbReference type="PROSITE" id="PS00867">
    <property type="entry name" value="CPSASE_2"/>
    <property type="match status" value="1"/>
</dbReference>
<protein>
    <submittedName>
        <fullName evidence="8">Acetyl-/propionyl-coenzyme A carboxylase alpha chain</fullName>
    </submittedName>
</protein>